<evidence type="ECO:0000313" key="1">
    <source>
        <dbReference type="EMBL" id="DAF91962.1"/>
    </source>
</evidence>
<sequence>MFVFNELQQVFTSRYTYDGSCDSITGKYDTFIADNVGIRKNIVSLSGTGHMHDEVRMKFNLSYVINAQPNFVKVFDNVRFGATEGMAKQFNTFYHVYDGSEIK</sequence>
<name>A0A8S5UC36_9CAUD</name>
<protein>
    <submittedName>
        <fullName evidence="1">Uncharacterized protein</fullName>
    </submittedName>
</protein>
<dbReference type="EMBL" id="BK016062">
    <property type="protein sequence ID" value="DAF91962.1"/>
    <property type="molecule type" value="Genomic_DNA"/>
</dbReference>
<proteinExistence type="predicted"/>
<accession>A0A8S5UC36</accession>
<organism evidence="1">
    <name type="scientific">Podoviridae sp. ctZkC8</name>
    <dbReference type="NCBI Taxonomy" id="2825259"/>
    <lineage>
        <taxon>Viruses</taxon>
        <taxon>Duplodnaviria</taxon>
        <taxon>Heunggongvirae</taxon>
        <taxon>Uroviricota</taxon>
        <taxon>Caudoviricetes</taxon>
    </lineage>
</organism>
<reference evidence="1" key="1">
    <citation type="journal article" date="2021" name="Proc. Natl. Acad. Sci. U.S.A.">
        <title>A Catalog of Tens of Thousands of Viruses from Human Metagenomes Reveals Hidden Associations with Chronic Diseases.</title>
        <authorList>
            <person name="Tisza M.J."/>
            <person name="Buck C.B."/>
        </authorList>
    </citation>
    <scope>NUCLEOTIDE SEQUENCE</scope>
    <source>
        <strain evidence="1">CtZkC8</strain>
    </source>
</reference>